<gene>
    <name evidence="15" type="ORF">QGN17_11170</name>
</gene>
<comment type="caution">
    <text evidence="15">The sequence shown here is derived from an EMBL/GenBank/DDBJ whole genome shotgun (WGS) entry which is preliminary data.</text>
</comment>
<evidence type="ECO:0000256" key="2">
    <source>
        <dbReference type="ARBA" id="ARBA00022448"/>
    </source>
</evidence>
<dbReference type="InterPro" id="IPR012910">
    <property type="entry name" value="Plug_dom"/>
</dbReference>
<protein>
    <submittedName>
        <fullName evidence="15">TonB-dependent receptor</fullName>
    </submittedName>
</protein>
<dbReference type="PANTHER" id="PTHR32552:SF81">
    <property type="entry name" value="TONB-DEPENDENT OUTER MEMBRANE RECEPTOR"/>
    <property type="match status" value="1"/>
</dbReference>
<dbReference type="RefSeq" id="WP_281044566.1">
    <property type="nucleotide sequence ID" value="NZ_JARYGZ010000001.1"/>
</dbReference>
<keyword evidence="3 11" id="KW-1134">Transmembrane beta strand</keyword>
<evidence type="ECO:0000313" key="15">
    <source>
        <dbReference type="EMBL" id="MDH7639291.1"/>
    </source>
</evidence>
<evidence type="ECO:0000313" key="16">
    <source>
        <dbReference type="Proteomes" id="UP001160625"/>
    </source>
</evidence>
<dbReference type="Pfam" id="PF07715">
    <property type="entry name" value="Plug"/>
    <property type="match status" value="1"/>
</dbReference>
<keyword evidence="2 11" id="KW-0813">Transport</keyword>
<evidence type="ECO:0000256" key="11">
    <source>
        <dbReference type="PROSITE-ProRule" id="PRU01360"/>
    </source>
</evidence>
<reference evidence="15" key="1">
    <citation type="submission" date="2023-04" db="EMBL/GenBank/DDBJ databases">
        <title>Sphingomonas sp. MAHUQ-71 isolated from rice field.</title>
        <authorList>
            <person name="Huq M.A."/>
        </authorList>
    </citation>
    <scope>NUCLEOTIDE SEQUENCE</scope>
    <source>
        <strain evidence="15">MAHUQ-71</strain>
    </source>
</reference>
<evidence type="ECO:0000256" key="7">
    <source>
        <dbReference type="ARBA" id="ARBA00023065"/>
    </source>
</evidence>
<dbReference type="Pfam" id="PF00593">
    <property type="entry name" value="TonB_dep_Rec_b-barrel"/>
    <property type="match status" value="1"/>
</dbReference>
<dbReference type="Gene3D" id="2.40.170.20">
    <property type="entry name" value="TonB-dependent receptor, beta-barrel domain"/>
    <property type="match status" value="1"/>
</dbReference>
<dbReference type="Proteomes" id="UP001160625">
    <property type="component" value="Unassembled WGS sequence"/>
</dbReference>
<evidence type="ECO:0000256" key="8">
    <source>
        <dbReference type="ARBA" id="ARBA00023077"/>
    </source>
</evidence>
<proteinExistence type="inferred from homology"/>
<keyword evidence="4" id="KW-0410">Iron transport</keyword>
<keyword evidence="6" id="KW-0408">Iron</keyword>
<accession>A0ABT6N4H7</accession>
<dbReference type="EMBL" id="JARYGZ010000001">
    <property type="protein sequence ID" value="MDH7639291.1"/>
    <property type="molecule type" value="Genomic_DNA"/>
</dbReference>
<dbReference type="SUPFAM" id="SSF56935">
    <property type="entry name" value="Porins"/>
    <property type="match status" value="1"/>
</dbReference>
<keyword evidence="9 11" id="KW-0472">Membrane</keyword>
<dbReference type="InterPro" id="IPR000531">
    <property type="entry name" value="Beta-barrel_TonB"/>
</dbReference>
<sequence>MTDTVSLKELTPALNFNTNLGGFGQPRIRGIGTTATGPGIENPVATYVDGVYIGSSTGAIFQLADVQQIDVLKGPQGTLFGRNATGGVIQVTTKNPAQDFHMEGQAQYGNYQTWGGSGYVTGGLAPGLAISLAGIYNEQDKGYGRNLYNNSEVQKGWDYGLRGKLRWEAGESTTITLSGDYAKLRRSDPAIRTYQGLTILGIPTPGGKRDIDLDTQPLVATEQGGGSLNIKHDFDGVQLVSISAYRKAKLYTSIDADQTPADLLNFNEVQKDAQFTQEVQLLSTNSGPFKWVVGGFYMWSRGEYDPINTEGTLACGYACADILISQYVKQTLNSFAGFAQGTYTFDRRTSLTLGLRYTSDHRQMDESQVITTTPYFGAPTVLDIAAPTAKKTFPKLTWRISLDHRFSDQVMAYASYNRGFKSGSFQPDSFPPQVLQPETVDAYEVGLKTDLFDRKLRINVSAFYDNYKNLQANQIIQGQLYVYNAPGSINYGLDGDLAFKASRNLTLTAGGAWLHARYKHGFLTPFWSVPIPNAYSDANPFFHAVGGNSVIQCVAGTDYSGTVFAPCDASGKRLQNTPDYTVNVGFDYEVPLASGKVNLDGNLYHNGGYYDDPQNRLKQKAYTLLDASLTYTADKERYFVRAWVKNLTNAFYTEQQNALDVGDNRVAAPPRTFGVTAGFKY</sequence>
<feature type="domain" description="TonB-dependent receptor-like beta-barrel" evidence="13">
    <location>
        <begin position="115"/>
        <end position="647"/>
    </location>
</feature>
<evidence type="ECO:0000256" key="1">
    <source>
        <dbReference type="ARBA" id="ARBA00004571"/>
    </source>
</evidence>
<evidence type="ECO:0000256" key="10">
    <source>
        <dbReference type="ARBA" id="ARBA00023237"/>
    </source>
</evidence>
<dbReference type="InterPro" id="IPR039426">
    <property type="entry name" value="TonB-dep_rcpt-like"/>
</dbReference>
<keyword evidence="5 11" id="KW-0812">Transmembrane</keyword>
<evidence type="ECO:0000256" key="6">
    <source>
        <dbReference type="ARBA" id="ARBA00023004"/>
    </source>
</evidence>
<keyword evidence="15" id="KW-0675">Receptor</keyword>
<keyword evidence="16" id="KW-1185">Reference proteome</keyword>
<organism evidence="15 16">
    <name type="scientific">Sphingomonas oryzagri</name>
    <dbReference type="NCBI Taxonomy" id="3042314"/>
    <lineage>
        <taxon>Bacteria</taxon>
        <taxon>Pseudomonadati</taxon>
        <taxon>Pseudomonadota</taxon>
        <taxon>Alphaproteobacteria</taxon>
        <taxon>Sphingomonadales</taxon>
        <taxon>Sphingomonadaceae</taxon>
        <taxon>Sphingomonas</taxon>
    </lineage>
</organism>
<keyword evidence="7" id="KW-0406">Ion transport</keyword>
<comment type="subcellular location">
    <subcellularLocation>
        <location evidence="1 11">Cell outer membrane</location>
        <topology evidence="1 11">Multi-pass membrane protein</topology>
    </subcellularLocation>
</comment>
<name>A0ABT6N4H7_9SPHN</name>
<evidence type="ECO:0000259" key="13">
    <source>
        <dbReference type="Pfam" id="PF00593"/>
    </source>
</evidence>
<dbReference type="PROSITE" id="PS52016">
    <property type="entry name" value="TONB_DEPENDENT_REC_3"/>
    <property type="match status" value="1"/>
</dbReference>
<keyword evidence="8 12" id="KW-0798">TonB box</keyword>
<dbReference type="PANTHER" id="PTHR32552">
    <property type="entry name" value="FERRICHROME IRON RECEPTOR-RELATED"/>
    <property type="match status" value="1"/>
</dbReference>
<evidence type="ECO:0000256" key="9">
    <source>
        <dbReference type="ARBA" id="ARBA00023136"/>
    </source>
</evidence>
<evidence type="ECO:0000256" key="3">
    <source>
        <dbReference type="ARBA" id="ARBA00022452"/>
    </source>
</evidence>
<feature type="domain" description="TonB-dependent receptor plug" evidence="14">
    <location>
        <begin position="8"/>
        <end position="88"/>
    </location>
</feature>
<keyword evidence="10 11" id="KW-0998">Cell outer membrane</keyword>
<comment type="similarity">
    <text evidence="11 12">Belongs to the TonB-dependent receptor family.</text>
</comment>
<dbReference type="CDD" id="cd01347">
    <property type="entry name" value="ligand_gated_channel"/>
    <property type="match status" value="1"/>
</dbReference>
<evidence type="ECO:0000259" key="14">
    <source>
        <dbReference type="Pfam" id="PF07715"/>
    </source>
</evidence>
<dbReference type="InterPro" id="IPR036942">
    <property type="entry name" value="Beta-barrel_TonB_sf"/>
</dbReference>
<evidence type="ECO:0000256" key="4">
    <source>
        <dbReference type="ARBA" id="ARBA00022496"/>
    </source>
</evidence>
<evidence type="ECO:0000256" key="5">
    <source>
        <dbReference type="ARBA" id="ARBA00022692"/>
    </source>
</evidence>
<evidence type="ECO:0000256" key="12">
    <source>
        <dbReference type="RuleBase" id="RU003357"/>
    </source>
</evidence>